<sequence length="302" mass="33388">MDNRTEVQDFLTSRRARVTPEQAGIPTYGRNRRVKGLRREEVAMLAGVSVDYYVRMERGNISGVSESILDAVARTLQLSEVEHAHLFDLANTANSSGARRARPAALHIRPAVQRILDSIAAPAWVRNGKADFLAGNRLGRALYAPIFVDPRRPGNTARFLFLNPRAGDFYPDWPEMARGMVATLRAEAGKNPYDKGLTDLIGELATHSEPFRQLWASHEVLVHRNGAKRLRHPAVGDLELTYEAMQLTTDEGLTLLIYAAEPGSRSEEGLRLLNSWAPVDGAEDAEGGPFAPVNESLTRRTP</sequence>
<dbReference type="Pfam" id="PF13560">
    <property type="entry name" value="HTH_31"/>
    <property type="match status" value="1"/>
</dbReference>
<gene>
    <name evidence="3" type="ORF">GCM10023346_09270</name>
</gene>
<dbReference type="RefSeq" id="WP_345448125.1">
    <property type="nucleotide sequence ID" value="NZ_BAABKK010000006.1"/>
</dbReference>
<dbReference type="EMBL" id="BAABKK010000006">
    <property type="protein sequence ID" value="GAA5190960.1"/>
    <property type="molecule type" value="Genomic_DNA"/>
</dbReference>
<keyword evidence="4" id="KW-1185">Reference proteome</keyword>
<dbReference type="PANTHER" id="PTHR35010">
    <property type="entry name" value="BLL4672 PROTEIN-RELATED"/>
    <property type="match status" value="1"/>
</dbReference>
<dbReference type="Gene3D" id="3.30.450.180">
    <property type="match status" value="1"/>
</dbReference>
<feature type="region of interest" description="Disordered" evidence="1">
    <location>
        <begin position="279"/>
        <end position="302"/>
    </location>
</feature>
<reference evidence="4" key="1">
    <citation type="journal article" date="2019" name="Int. J. Syst. Evol. Microbiol.">
        <title>The Global Catalogue of Microorganisms (GCM) 10K type strain sequencing project: providing services to taxonomists for standard genome sequencing and annotation.</title>
        <authorList>
            <consortium name="The Broad Institute Genomics Platform"/>
            <consortium name="The Broad Institute Genome Sequencing Center for Infectious Disease"/>
            <person name="Wu L."/>
            <person name="Ma J."/>
        </authorList>
    </citation>
    <scope>NUCLEOTIDE SEQUENCE [LARGE SCALE GENOMIC DNA]</scope>
    <source>
        <strain evidence="4">JCM 18514</strain>
    </source>
</reference>
<dbReference type="PROSITE" id="PS50943">
    <property type="entry name" value="HTH_CROC1"/>
    <property type="match status" value="1"/>
</dbReference>
<dbReference type="Proteomes" id="UP001500200">
    <property type="component" value="Unassembled WGS sequence"/>
</dbReference>
<comment type="caution">
    <text evidence="3">The sequence shown here is derived from an EMBL/GenBank/DDBJ whole genome shotgun (WGS) entry which is preliminary data.</text>
</comment>
<dbReference type="CDD" id="cd00093">
    <property type="entry name" value="HTH_XRE"/>
    <property type="match status" value="1"/>
</dbReference>
<organism evidence="3 4">
    <name type="scientific">Arthrobacter gyeryongensis</name>
    <dbReference type="NCBI Taxonomy" id="1650592"/>
    <lineage>
        <taxon>Bacteria</taxon>
        <taxon>Bacillati</taxon>
        <taxon>Actinomycetota</taxon>
        <taxon>Actinomycetes</taxon>
        <taxon>Micrococcales</taxon>
        <taxon>Micrococcaceae</taxon>
        <taxon>Arthrobacter</taxon>
    </lineage>
</organism>
<dbReference type="Gene3D" id="1.10.260.40">
    <property type="entry name" value="lambda repressor-like DNA-binding domains"/>
    <property type="match status" value="1"/>
</dbReference>
<dbReference type="PANTHER" id="PTHR35010:SF2">
    <property type="entry name" value="BLL4672 PROTEIN"/>
    <property type="match status" value="1"/>
</dbReference>
<evidence type="ECO:0000256" key="1">
    <source>
        <dbReference type="SAM" id="MobiDB-lite"/>
    </source>
</evidence>
<proteinExistence type="predicted"/>
<protein>
    <submittedName>
        <fullName evidence="3">Helix-turn-helix transcriptional regulator</fullName>
    </submittedName>
</protein>
<feature type="domain" description="HTH cro/C1-type" evidence="2">
    <location>
        <begin position="32"/>
        <end position="83"/>
    </location>
</feature>
<dbReference type="Pfam" id="PF17765">
    <property type="entry name" value="MLTR_LBD"/>
    <property type="match status" value="1"/>
</dbReference>
<name>A0ABP9S539_9MICC</name>
<dbReference type="SUPFAM" id="SSF47413">
    <property type="entry name" value="lambda repressor-like DNA-binding domains"/>
    <property type="match status" value="1"/>
</dbReference>
<dbReference type="InterPro" id="IPR041413">
    <property type="entry name" value="MLTR_LBD"/>
</dbReference>
<dbReference type="InterPro" id="IPR010982">
    <property type="entry name" value="Lambda_DNA-bd_dom_sf"/>
</dbReference>
<dbReference type="InterPro" id="IPR001387">
    <property type="entry name" value="Cro/C1-type_HTH"/>
</dbReference>
<evidence type="ECO:0000313" key="4">
    <source>
        <dbReference type="Proteomes" id="UP001500200"/>
    </source>
</evidence>
<evidence type="ECO:0000259" key="2">
    <source>
        <dbReference type="PROSITE" id="PS50943"/>
    </source>
</evidence>
<evidence type="ECO:0000313" key="3">
    <source>
        <dbReference type="EMBL" id="GAA5190960.1"/>
    </source>
</evidence>
<accession>A0ABP9S539</accession>